<dbReference type="EMBL" id="JAGPNK010000007">
    <property type="protein sequence ID" value="KAH7318725.1"/>
    <property type="molecule type" value="Genomic_DNA"/>
</dbReference>
<gene>
    <name evidence="9" type="primary">MED5</name>
    <name evidence="10" type="ORF">B0I35DRAFT_353955</name>
</gene>
<dbReference type="OrthoDB" id="5322661at2759"/>
<evidence type="ECO:0000256" key="9">
    <source>
        <dbReference type="RuleBase" id="RU364142"/>
    </source>
</evidence>
<reference evidence="10" key="1">
    <citation type="journal article" date="2021" name="Nat. Commun.">
        <title>Genetic determinants of endophytism in the Arabidopsis root mycobiome.</title>
        <authorList>
            <person name="Mesny F."/>
            <person name="Miyauchi S."/>
            <person name="Thiergart T."/>
            <person name="Pickel B."/>
            <person name="Atanasova L."/>
            <person name="Karlsson M."/>
            <person name="Huettel B."/>
            <person name="Barry K.W."/>
            <person name="Haridas S."/>
            <person name="Chen C."/>
            <person name="Bauer D."/>
            <person name="Andreopoulos W."/>
            <person name="Pangilinan J."/>
            <person name="LaButti K."/>
            <person name="Riley R."/>
            <person name="Lipzen A."/>
            <person name="Clum A."/>
            <person name="Drula E."/>
            <person name="Henrissat B."/>
            <person name="Kohler A."/>
            <person name="Grigoriev I.V."/>
            <person name="Martin F.M."/>
            <person name="Hacquard S."/>
        </authorList>
    </citation>
    <scope>NUCLEOTIDE SEQUENCE</scope>
    <source>
        <strain evidence="10">MPI-CAGE-CH-0235</strain>
    </source>
</reference>
<dbReference type="PANTHER" id="PTHR35784">
    <property type="entry name" value="MEDIATOR OF RNA POLYMERASE II TRANSCRIPTION SUBUNIT 5"/>
    <property type="match status" value="1"/>
</dbReference>
<evidence type="ECO:0000256" key="5">
    <source>
        <dbReference type="ARBA" id="ARBA00023159"/>
    </source>
</evidence>
<evidence type="ECO:0000313" key="11">
    <source>
        <dbReference type="Proteomes" id="UP000813444"/>
    </source>
</evidence>
<sequence length="1027" mass="113617">MDSQNAMHEALTAWSNFRDNCQKRRLGFDKFEEMAPRFYDRYHLSPIAIADIFWRPRPPSIHSPDARFPKYMQSLSKHGIIDAPSLLNTLYKYSTCHTLAQTLEASAPGDGEKSKSPDPPIRWQRGSWAEEYLFFHIIKLLVEGQAFRDAHGAIELGNIIAKWVALFAAVPTVFPEELTRDDIAGSVRMVLVRSEADAARTAFQALLFRFFENPDFVKAISSPGAQETRKALCSSIFNYTPTLQNNPQLTEKLLQYRMTLVQLDPPDKTNQAAKTAIDDLLETTVDLDSFIVPDIPTTNTRAGLYIYLNALLVGRPLLDDHVLFSYLNNRYGGDTQSSVVDLILASFDILANAVFGLEPTKDAHLLRSYLINKVPLLLCQMLPPGFPNSTAEMFITMALNQVDTGTFPTASLMFDESRHNNPYTESVREEFCAACALHGLIDRDHVERILGEISMSYEPSLEKYSKEKLVQNCLSDPEKIQGLVRELDKMDGNVGAVCQALVELMRQLCNNKDTMSLKLLCNQLVQKPLSLDVLLLFEKLQTILEPLCRLLDNWRYEEDQGEYQPVYEEFGAVLLLVLTFGYRYNLSPADMGIQSADSCVAKILRTAHISRPLEELSEQENTHMNGWIHGLFDSDAGGLGDDLMSSCPPQDFYLIVSTLFQSTVVAYGNGFLGDENLKSGIEYLVDTFLLPSLVPAIRYLSQALWVDQKDQKSIIKILQLILLPSAISGEASTMLSSVKNVVAKELEHALRSYQRRDPKNQDIEPLLQSLKESLPLSKRTGAAEHNELDTWVANPSHPGMAGSIKNLMSALSQWSQQPALNLTPPTYTHRQLIAARQMMRPSLLLRVILDEVKAQSEAGSASVVYDIATALICAPDVTNEPPAGTPLEVNAGGQAPAPRRLSLRDALRFAAEECKKIKKHDAVLAEHITRLHRKVEAQMALPPPDAMMQDAGLLGRDGTALAGAGVQGDAMEVDNVMGGMGGIPTDLGLGDGMGNGSGSGLDPNGDGDLFAPLDNSMDVFNDWGLDT</sequence>
<evidence type="ECO:0000256" key="2">
    <source>
        <dbReference type="ARBA" id="ARBA00008782"/>
    </source>
</evidence>
<evidence type="ECO:0000313" key="10">
    <source>
        <dbReference type="EMBL" id="KAH7318725.1"/>
    </source>
</evidence>
<dbReference type="GO" id="GO:0006357">
    <property type="term" value="P:regulation of transcription by RNA polymerase II"/>
    <property type="evidence" value="ECO:0007669"/>
    <property type="project" value="InterPro"/>
</dbReference>
<comment type="similarity">
    <text evidence="2 9">Belongs to the Mediator complex subunit 5 family.</text>
</comment>
<evidence type="ECO:0000256" key="6">
    <source>
        <dbReference type="ARBA" id="ARBA00023163"/>
    </source>
</evidence>
<dbReference type="Proteomes" id="UP000813444">
    <property type="component" value="Unassembled WGS sequence"/>
</dbReference>
<comment type="function">
    <text evidence="9">Component of the Mediator complex, a coactivator involved in the regulated transcription of nearly all RNA polymerase II-dependent genes. Mediator functions as a bridge to convey information from gene-specific regulatory proteins to the basal RNA polymerase II transcription machinery. Mediator is recruited to promoters by direct interactions with regulatory proteins and serves as a scaffold for the assembly of a functional preinitiation complex with RNA polymerase II and the general transcription factors.</text>
</comment>
<keyword evidence="4 9" id="KW-0805">Transcription regulation</keyword>
<evidence type="ECO:0000256" key="7">
    <source>
        <dbReference type="ARBA" id="ARBA00023242"/>
    </source>
</evidence>
<evidence type="ECO:0000256" key="3">
    <source>
        <dbReference type="ARBA" id="ARBA00020628"/>
    </source>
</evidence>
<protein>
    <recommendedName>
        <fullName evidence="3 9">Mediator of RNA polymerase II transcription subunit 5</fullName>
    </recommendedName>
    <alternativeName>
        <fullName evidence="8 9">Mediator complex subunit 5</fullName>
    </alternativeName>
</protein>
<evidence type="ECO:0000256" key="1">
    <source>
        <dbReference type="ARBA" id="ARBA00004123"/>
    </source>
</evidence>
<comment type="caution">
    <text evidence="10">The sequence shown here is derived from an EMBL/GenBank/DDBJ whole genome shotgun (WGS) entry which is preliminary data.</text>
</comment>
<organism evidence="10 11">
    <name type="scientific">Stachybotrys elegans</name>
    <dbReference type="NCBI Taxonomy" id="80388"/>
    <lineage>
        <taxon>Eukaryota</taxon>
        <taxon>Fungi</taxon>
        <taxon>Dikarya</taxon>
        <taxon>Ascomycota</taxon>
        <taxon>Pezizomycotina</taxon>
        <taxon>Sordariomycetes</taxon>
        <taxon>Hypocreomycetidae</taxon>
        <taxon>Hypocreales</taxon>
        <taxon>Stachybotryaceae</taxon>
        <taxon>Stachybotrys</taxon>
    </lineage>
</organism>
<name>A0A8K0SWZ2_9HYPO</name>
<keyword evidence="7 9" id="KW-0539">Nucleus</keyword>
<evidence type="ECO:0000256" key="8">
    <source>
        <dbReference type="ARBA" id="ARBA00031256"/>
    </source>
</evidence>
<comment type="subunit">
    <text evidence="9">Component of the Mediator complex.</text>
</comment>
<keyword evidence="11" id="KW-1185">Reference proteome</keyword>
<dbReference type="GO" id="GO:0003712">
    <property type="term" value="F:transcription coregulator activity"/>
    <property type="evidence" value="ECO:0007669"/>
    <property type="project" value="InterPro"/>
</dbReference>
<dbReference type="GO" id="GO:0016592">
    <property type="term" value="C:mediator complex"/>
    <property type="evidence" value="ECO:0007669"/>
    <property type="project" value="InterPro"/>
</dbReference>
<dbReference type="Pfam" id="PF08689">
    <property type="entry name" value="Med5"/>
    <property type="match status" value="1"/>
</dbReference>
<accession>A0A8K0SWZ2</accession>
<comment type="subcellular location">
    <subcellularLocation>
        <location evidence="1 9">Nucleus</location>
    </subcellularLocation>
</comment>
<evidence type="ECO:0000256" key="4">
    <source>
        <dbReference type="ARBA" id="ARBA00023015"/>
    </source>
</evidence>
<dbReference type="InterPro" id="IPR014801">
    <property type="entry name" value="Mediator_Med5_fun"/>
</dbReference>
<proteinExistence type="inferred from homology"/>
<keyword evidence="5 9" id="KW-0010">Activator</keyword>
<keyword evidence="6 9" id="KW-0804">Transcription</keyword>
<dbReference type="AlphaFoldDB" id="A0A8K0SWZ2"/>
<dbReference type="PANTHER" id="PTHR35784:SF1">
    <property type="entry name" value="MEDIATOR OF RNA POLYMERASE II TRANSCRIPTION SUBUNIT 5"/>
    <property type="match status" value="1"/>
</dbReference>